<keyword evidence="3" id="KW-1185">Reference proteome</keyword>
<organism evidence="2 3">
    <name type="scientific">Colocasia esculenta</name>
    <name type="common">Wild taro</name>
    <name type="synonym">Arum esculentum</name>
    <dbReference type="NCBI Taxonomy" id="4460"/>
    <lineage>
        <taxon>Eukaryota</taxon>
        <taxon>Viridiplantae</taxon>
        <taxon>Streptophyta</taxon>
        <taxon>Embryophyta</taxon>
        <taxon>Tracheophyta</taxon>
        <taxon>Spermatophyta</taxon>
        <taxon>Magnoliopsida</taxon>
        <taxon>Liliopsida</taxon>
        <taxon>Araceae</taxon>
        <taxon>Aroideae</taxon>
        <taxon>Colocasieae</taxon>
        <taxon>Colocasia</taxon>
    </lineage>
</organism>
<dbReference type="OrthoDB" id="2015260at2759"/>
<evidence type="ECO:0000313" key="3">
    <source>
        <dbReference type="Proteomes" id="UP000652761"/>
    </source>
</evidence>
<reference evidence="2" key="1">
    <citation type="submission" date="2017-07" db="EMBL/GenBank/DDBJ databases">
        <title>Taro Niue Genome Assembly and Annotation.</title>
        <authorList>
            <person name="Atibalentja N."/>
            <person name="Keating K."/>
            <person name="Fields C.J."/>
        </authorList>
    </citation>
    <scope>NUCLEOTIDE SEQUENCE</scope>
    <source>
        <strain evidence="2">Niue_2</strain>
        <tissue evidence="2">Leaf</tissue>
    </source>
</reference>
<dbReference type="PANTHER" id="PTHR33021:SF288">
    <property type="entry name" value="OS03G0648500 PROTEIN"/>
    <property type="match status" value="1"/>
</dbReference>
<dbReference type="AlphaFoldDB" id="A0A843WAQ3"/>
<name>A0A843WAQ3_COLES</name>
<dbReference type="PROSITE" id="PS51485">
    <property type="entry name" value="PHYTOCYANIN"/>
    <property type="match status" value="1"/>
</dbReference>
<sequence length="76" mass="8911">MYSAVFRFETGLHDVVQVSRREFEDCLVENPFQKFLLGPATVPLDRPQVYYYICTLADYCRLGMKLAVKVHPRQQL</sequence>
<protein>
    <recommendedName>
        <fullName evidence="1">Phytocyanin domain-containing protein</fullName>
    </recommendedName>
</protein>
<accession>A0A843WAQ3</accession>
<gene>
    <name evidence="2" type="ORF">Taro_037758</name>
</gene>
<dbReference type="InterPro" id="IPR039391">
    <property type="entry name" value="Phytocyanin-like"/>
</dbReference>
<dbReference type="GO" id="GO:0009055">
    <property type="term" value="F:electron transfer activity"/>
    <property type="evidence" value="ECO:0007669"/>
    <property type="project" value="InterPro"/>
</dbReference>
<dbReference type="PANTHER" id="PTHR33021">
    <property type="entry name" value="BLUE COPPER PROTEIN"/>
    <property type="match status" value="1"/>
</dbReference>
<dbReference type="Gene3D" id="2.60.40.420">
    <property type="entry name" value="Cupredoxins - blue copper proteins"/>
    <property type="match status" value="1"/>
</dbReference>
<dbReference type="InterPro" id="IPR008972">
    <property type="entry name" value="Cupredoxin"/>
</dbReference>
<proteinExistence type="predicted"/>
<dbReference type="GO" id="GO:0005886">
    <property type="term" value="C:plasma membrane"/>
    <property type="evidence" value="ECO:0007669"/>
    <property type="project" value="TreeGrafter"/>
</dbReference>
<evidence type="ECO:0000259" key="1">
    <source>
        <dbReference type="PROSITE" id="PS51485"/>
    </source>
</evidence>
<comment type="caution">
    <text evidence="2">The sequence shown here is derived from an EMBL/GenBank/DDBJ whole genome shotgun (WGS) entry which is preliminary data.</text>
</comment>
<dbReference type="Proteomes" id="UP000652761">
    <property type="component" value="Unassembled WGS sequence"/>
</dbReference>
<dbReference type="Pfam" id="PF02298">
    <property type="entry name" value="Cu_bind_like"/>
    <property type="match status" value="1"/>
</dbReference>
<feature type="domain" description="Phytocyanin" evidence="1">
    <location>
        <begin position="1"/>
        <end position="72"/>
    </location>
</feature>
<dbReference type="EMBL" id="NMUH01003315">
    <property type="protein sequence ID" value="MQM04946.1"/>
    <property type="molecule type" value="Genomic_DNA"/>
</dbReference>
<dbReference type="SUPFAM" id="SSF49503">
    <property type="entry name" value="Cupredoxins"/>
    <property type="match status" value="1"/>
</dbReference>
<dbReference type="InterPro" id="IPR003245">
    <property type="entry name" value="Phytocyanin_dom"/>
</dbReference>
<evidence type="ECO:0000313" key="2">
    <source>
        <dbReference type="EMBL" id="MQM04946.1"/>
    </source>
</evidence>